<keyword evidence="8" id="KW-1185">Reference proteome</keyword>
<keyword evidence="1" id="KW-0479">Metal-binding</keyword>
<dbReference type="PROSITE" id="PS50950">
    <property type="entry name" value="ZF_THAP"/>
    <property type="match status" value="1"/>
</dbReference>
<keyword evidence="4 5" id="KW-0238">DNA-binding</keyword>
<dbReference type="GO" id="GO:0003677">
    <property type="term" value="F:DNA binding"/>
    <property type="evidence" value="ECO:0007669"/>
    <property type="project" value="UniProtKB-UniRule"/>
</dbReference>
<dbReference type="SUPFAM" id="SSF57716">
    <property type="entry name" value="Glucocorticoid receptor-like (DNA-binding domain)"/>
    <property type="match status" value="1"/>
</dbReference>
<dbReference type="SMART" id="SM00980">
    <property type="entry name" value="THAP"/>
    <property type="match status" value="1"/>
</dbReference>
<dbReference type="InParanoid" id="D2A5W3"/>
<reference evidence="7 8" key="1">
    <citation type="journal article" date="2008" name="Nature">
        <title>The genome of the model beetle and pest Tribolium castaneum.</title>
        <authorList>
            <consortium name="Tribolium Genome Sequencing Consortium"/>
            <person name="Richards S."/>
            <person name="Gibbs R.A."/>
            <person name="Weinstock G.M."/>
            <person name="Brown S.J."/>
            <person name="Denell R."/>
            <person name="Beeman R.W."/>
            <person name="Gibbs R."/>
            <person name="Beeman R.W."/>
            <person name="Brown S.J."/>
            <person name="Bucher G."/>
            <person name="Friedrich M."/>
            <person name="Grimmelikhuijzen C.J."/>
            <person name="Klingler M."/>
            <person name="Lorenzen M."/>
            <person name="Richards S."/>
            <person name="Roth S."/>
            <person name="Schroder R."/>
            <person name="Tautz D."/>
            <person name="Zdobnov E.M."/>
            <person name="Muzny D."/>
            <person name="Gibbs R.A."/>
            <person name="Weinstock G.M."/>
            <person name="Attaway T."/>
            <person name="Bell S."/>
            <person name="Buhay C.J."/>
            <person name="Chandrabose M.N."/>
            <person name="Chavez D."/>
            <person name="Clerk-Blankenburg K.P."/>
            <person name="Cree A."/>
            <person name="Dao M."/>
            <person name="Davis C."/>
            <person name="Chacko J."/>
            <person name="Dinh H."/>
            <person name="Dugan-Rocha S."/>
            <person name="Fowler G."/>
            <person name="Garner T.T."/>
            <person name="Garnes J."/>
            <person name="Gnirke A."/>
            <person name="Hawes A."/>
            <person name="Hernandez J."/>
            <person name="Hines S."/>
            <person name="Holder M."/>
            <person name="Hume J."/>
            <person name="Jhangiani S.N."/>
            <person name="Joshi V."/>
            <person name="Khan Z.M."/>
            <person name="Jackson L."/>
            <person name="Kovar C."/>
            <person name="Kowis A."/>
            <person name="Lee S."/>
            <person name="Lewis L.R."/>
            <person name="Margolis J."/>
            <person name="Morgan M."/>
            <person name="Nazareth L.V."/>
            <person name="Nguyen N."/>
            <person name="Okwuonu G."/>
            <person name="Parker D."/>
            <person name="Richards S."/>
            <person name="Ruiz S.J."/>
            <person name="Santibanez J."/>
            <person name="Savard J."/>
            <person name="Scherer S.E."/>
            <person name="Schneider B."/>
            <person name="Sodergren E."/>
            <person name="Tautz D."/>
            <person name="Vattahil S."/>
            <person name="Villasana D."/>
            <person name="White C.S."/>
            <person name="Wright R."/>
            <person name="Park Y."/>
            <person name="Beeman R.W."/>
            <person name="Lord J."/>
            <person name="Oppert B."/>
            <person name="Lorenzen M."/>
            <person name="Brown S."/>
            <person name="Wang L."/>
            <person name="Savard J."/>
            <person name="Tautz D."/>
            <person name="Richards S."/>
            <person name="Weinstock G."/>
            <person name="Gibbs R.A."/>
            <person name="Liu Y."/>
            <person name="Worley K."/>
            <person name="Weinstock G."/>
            <person name="Elsik C.G."/>
            <person name="Reese J.T."/>
            <person name="Elhaik E."/>
            <person name="Landan G."/>
            <person name="Graur D."/>
            <person name="Arensburger P."/>
            <person name="Atkinson P."/>
            <person name="Beeman R.W."/>
            <person name="Beidler J."/>
            <person name="Brown S.J."/>
            <person name="Demuth J.P."/>
            <person name="Drury D.W."/>
            <person name="Du Y.Z."/>
            <person name="Fujiwara H."/>
            <person name="Lorenzen M."/>
            <person name="Maselli V."/>
            <person name="Osanai M."/>
            <person name="Park Y."/>
            <person name="Robertson H.M."/>
            <person name="Tu Z."/>
            <person name="Wang J.J."/>
            <person name="Wang S."/>
            <person name="Richards S."/>
            <person name="Song H."/>
            <person name="Zhang L."/>
            <person name="Sodergren E."/>
            <person name="Werner D."/>
            <person name="Stanke M."/>
            <person name="Morgenstern B."/>
            <person name="Solovyev V."/>
            <person name="Kosarev P."/>
            <person name="Brown G."/>
            <person name="Chen H.C."/>
            <person name="Ermolaeva O."/>
            <person name="Hlavina W."/>
            <person name="Kapustin Y."/>
            <person name="Kiryutin B."/>
            <person name="Kitts P."/>
            <person name="Maglott D."/>
            <person name="Pruitt K."/>
            <person name="Sapojnikov V."/>
            <person name="Souvorov A."/>
            <person name="Mackey A.J."/>
            <person name="Waterhouse R.M."/>
            <person name="Wyder S."/>
            <person name="Zdobnov E.M."/>
            <person name="Zdobnov E.M."/>
            <person name="Wyder S."/>
            <person name="Kriventseva E.V."/>
            <person name="Kadowaki T."/>
            <person name="Bork P."/>
            <person name="Aranda M."/>
            <person name="Bao R."/>
            <person name="Beermann A."/>
            <person name="Berns N."/>
            <person name="Bolognesi R."/>
            <person name="Bonneton F."/>
            <person name="Bopp D."/>
            <person name="Brown S.J."/>
            <person name="Bucher G."/>
            <person name="Butts T."/>
            <person name="Chaumot A."/>
            <person name="Denell R.E."/>
            <person name="Ferrier D.E."/>
            <person name="Friedrich M."/>
            <person name="Gordon C.M."/>
            <person name="Jindra M."/>
            <person name="Klingler M."/>
            <person name="Lan Q."/>
            <person name="Lattorff H.M."/>
            <person name="Laudet V."/>
            <person name="von Levetsow C."/>
            <person name="Liu Z."/>
            <person name="Lutz R."/>
            <person name="Lynch J.A."/>
            <person name="da Fonseca R.N."/>
            <person name="Posnien N."/>
            <person name="Reuter R."/>
            <person name="Roth S."/>
            <person name="Savard J."/>
            <person name="Schinko J.B."/>
            <person name="Schmitt C."/>
            <person name="Schoppmeier M."/>
            <person name="Schroder R."/>
            <person name="Shippy T.D."/>
            <person name="Simonnet F."/>
            <person name="Marques-Souza H."/>
            <person name="Tautz D."/>
            <person name="Tomoyasu Y."/>
            <person name="Trauner J."/>
            <person name="Van der Zee M."/>
            <person name="Vervoort M."/>
            <person name="Wittkopp N."/>
            <person name="Wimmer E.A."/>
            <person name="Yang X."/>
            <person name="Jones A.K."/>
            <person name="Sattelle D.B."/>
            <person name="Ebert P.R."/>
            <person name="Nelson D."/>
            <person name="Scott J.G."/>
            <person name="Beeman R.W."/>
            <person name="Muthukrishnan S."/>
            <person name="Kramer K.J."/>
            <person name="Arakane Y."/>
            <person name="Beeman R.W."/>
            <person name="Zhu Q."/>
            <person name="Hogenkamp D."/>
            <person name="Dixit R."/>
            <person name="Oppert B."/>
            <person name="Jiang H."/>
            <person name="Zou Z."/>
            <person name="Marshall J."/>
            <person name="Elpidina E."/>
            <person name="Vinokurov K."/>
            <person name="Oppert C."/>
            <person name="Zou Z."/>
            <person name="Evans J."/>
            <person name="Lu Z."/>
            <person name="Zhao P."/>
            <person name="Sumathipala N."/>
            <person name="Altincicek B."/>
            <person name="Vilcinskas A."/>
            <person name="Williams M."/>
            <person name="Hultmark D."/>
            <person name="Hetru C."/>
            <person name="Jiang H."/>
            <person name="Grimmelikhuijzen C.J."/>
            <person name="Hauser F."/>
            <person name="Cazzamali G."/>
            <person name="Williamson M."/>
            <person name="Park Y."/>
            <person name="Li B."/>
            <person name="Tanaka Y."/>
            <person name="Predel R."/>
            <person name="Neupert S."/>
            <person name="Schachtner J."/>
            <person name="Verleyen P."/>
            <person name="Raible F."/>
            <person name="Bork P."/>
            <person name="Friedrich M."/>
            <person name="Walden K.K."/>
            <person name="Robertson H.M."/>
            <person name="Angeli S."/>
            <person name="Foret S."/>
            <person name="Bucher G."/>
            <person name="Schuetz S."/>
            <person name="Maleszka R."/>
            <person name="Wimmer E.A."/>
            <person name="Beeman R.W."/>
            <person name="Lorenzen M."/>
            <person name="Tomoyasu Y."/>
            <person name="Miller S.C."/>
            <person name="Grossmann D."/>
            <person name="Bucher G."/>
        </authorList>
    </citation>
    <scope>NUCLEOTIDE SEQUENCE [LARGE SCALE GENOMIC DNA]</scope>
    <source>
        <strain evidence="7 8">Georgia GA2</strain>
    </source>
</reference>
<gene>
    <name evidence="7" type="primary">AUGUSTUS-3.0.2_15604</name>
    <name evidence="7" type="ORF">TcasGA2_TC015604</name>
</gene>
<keyword evidence="2 5" id="KW-0863">Zinc-finger</keyword>
<dbReference type="GO" id="GO:0008270">
    <property type="term" value="F:zinc ion binding"/>
    <property type="evidence" value="ECO:0007669"/>
    <property type="project" value="UniProtKB-KW"/>
</dbReference>
<evidence type="ECO:0000256" key="1">
    <source>
        <dbReference type="ARBA" id="ARBA00022723"/>
    </source>
</evidence>
<organism evidence="7 8">
    <name type="scientific">Tribolium castaneum</name>
    <name type="common">Red flour beetle</name>
    <dbReference type="NCBI Taxonomy" id="7070"/>
    <lineage>
        <taxon>Eukaryota</taxon>
        <taxon>Metazoa</taxon>
        <taxon>Ecdysozoa</taxon>
        <taxon>Arthropoda</taxon>
        <taxon>Hexapoda</taxon>
        <taxon>Insecta</taxon>
        <taxon>Pterygota</taxon>
        <taxon>Neoptera</taxon>
        <taxon>Endopterygota</taxon>
        <taxon>Coleoptera</taxon>
        <taxon>Polyphaga</taxon>
        <taxon>Cucujiformia</taxon>
        <taxon>Tenebrionidae</taxon>
        <taxon>Tenebrionidae incertae sedis</taxon>
        <taxon>Tribolium</taxon>
    </lineage>
</organism>
<name>D2A5W3_TRICA</name>
<evidence type="ECO:0000256" key="4">
    <source>
        <dbReference type="ARBA" id="ARBA00023125"/>
    </source>
</evidence>
<dbReference type="OrthoDB" id="8196774at2759"/>
<dbReference type="HOGENOM" id="CLU_1216167_0_0_1"/>
<feature type="domain" description="THAP-type" evidence="6">
    <location>
        <begin position="43"/>
        <end position="131"/>
    </location>
</feature>
<evidence type="ECO:0000313" key="7">
    <source>
        <dbReference type="EMBL" id="EFA05428.1"/>
    </source>
</evidence>
<evidence type="ECO:0000256" key="3">
    <source>
        <dbReference type="ARBA" id="ARBA00022833"/>
    </source>
</evidence>
<dbReference type="Proteomes" id="UP000007266">
    <property type="component" value="Linkage group 6"/>
</dbReference>
<reference evidence="7 8" key="2">
    <citation type="journal article" date="2010" name="Nucleic Acids Res.">
        <title>BeetleBase in 2010: revisions to provide comprehensive genomic information for Tribolium castaneum.</title>
        <authorList>
            <person name="Kim H.S."/>
            <person name="Murphy T."/>
            <person name="Xia J."/>
            <person name="Caragea D."/>
            <person name="Park Y."/>
            <person name="Beeman R.W."/>
            <person name="Lorenzen M.D."/>
            <person name="Butcher S."/>
            <person name="Manak J.R."/>
            <person name="Brown S.J."/>
        </authorList>
    </citation>
    <scope>GENOME REANNOTATION</scope>
    <source>
        <strain evidence="7 8">Georgia GA2</strain>
    </source>
</reference>
<evidence type="ECO:0000256" key="5">
    <source>
        <dbReference type="PROSITE-ProRule" id="PRU00309"/>
    </source>
</evidence>
<evidence type="ECO:0000313" key="8">
    <source>
        <dbReference type="Proteomes" id="UP000007266"/>
    </source>
</evidence>
<evidence type="ECO:0000256" key="2">
    <source>
        <dbReference type="ARBA" id="ARBA00022771"/>
    </source>
</evidence>
<dbReference type="Pfam" id="PF05485">
    <property type="entry name" value="THAP"/>
    <property type="match status" value="1"/>
</dbReference>
<accession>D2A5W3</accession>
<keyword evidence="3" id="KW-0862">Zinc</keyword>
<dbReference type="AlphaFoldDB" id="D2A5W3"/>
<evidence type="ECO:0000259" key="6">
    <source>
        <dbReference type="PROSITE" id="PS50950"/>
    </source>
</evidence>
<dbReference type="EMBL" id="KQ971345">
    <property type="protein sequence ID" value="EFA05428.1"/>
    <property type="molecule type" value="Genomic_DNA"/>
</dbReference>
<dbReference type="InterPro" id="IPR006612">
    <property type="entry name" value="THAP_Znf"/>
</dbReference>
<dbReference type="eggNOG" id="ENOG502SCUS">
    <property type="taxonomic scope" value="Eukaryota"/>
</dbReference>
<sequence length="228" mass="26620">MDLIDSDEEPLLEVTRVTVLTDNKVHTNEVRTREVRKEPSPKYKKFCYVPLCPNASHTTPEKMFIMVPVNPVRRKKWLQAVGRPNTKNPKSPMFCCEDHFNLREDMRNFGDHVKNGKIQMLLHPTVVPHTFICNDYGHLKRAERIKVLRRLHKERNAKLEDEETEVLHITRPTARQLVIQEAKKRKTEVGKTVFIEVPAFELSDQSDYFVVKEDGVDTIVIEDSDMED</sequence>
<dbReference type="KEGG" id="tca:657499"/>
<dbReference type="PhylomeDB" id="D2A5W3"/>
<protein>
    <recommendedName>
        <fullName evidence="6">THAP-type domain-containing protein</fullName>
    </recommendedName>
</protein>
<proteinExistence type="predicted"/>